<proteinExistence type="predicted"/>
<dbReference type="PANTHER" id="PTHR44520">
    <property type="entry name" value="RESPONSE REGULATOR RCP1-RELATED"/>
    <property type="match status" value="1"/>
</dbReference>
<dbReference type="InterPro" id="IPR011006">
    <property type="entry name" value="CheY-like_superfamily"/>
</dbReference>
<dbReference type="KEGG" id="dsc:ABOD76_00660"/>
<geneLocation type="plasmid" evidence="3">
    <name>pDson04</name>
</geneLocation>
<dbReference type="AlphaFoldDB" id="A0AAU7U5B6"/>
<dbReference type="SMART" id="SM00448">
    <property type="entry name" value="REC"/>
    <property type="match status" value="1"/>
</dbReference>
<dbReference type="RefSeq" id="WP_350241057.1">
    <property type="nucleotide sequence ID" value="NZ_CP158296.1"/>
</dbReference>
<dbReference type="CDD" id="cd17557">
    <property type="entry name" value="REC_Rcp-like"/>
    <property type="match status" value="1"/>
</dbReference>
<organism evidence="3">
    <name type="scientific">Deinococcus sonorensis KR-87</name>
    <dbReference type="NCBI Taxonomy" id="694439"/>
    <lineage>
        <taxon>Bacteria</taxon>
        <taxon>Thermotogati</taxon>
        <taxon>Deinococcota</taxon>
        <taxon>Deinococci</taxon>
        <taxon>Deinococcales</taxon>
        <taxon>Deinococcaceae</taxon>
        <taxon>Deinococcus</taxon>
    </lineage>
</organism>
<keyword evidence="1" id="KW-0597">Phosphoprotein</keyword>
<dbReference type="GO" id="GO:0000160">
    <property type="term" value="P:phosphorelay signal transduction system"/>
    <property type="evidence" value="ECO:0007669"/>
    <property type="project" value="InterPro"/>
</dbReference>
<dbReference type="Gene3D" id="3.40.50.2300">
    <property type="match status" value="1"/>
</dbReference>
<dbReference type="SUPFAM" id="SSF52172">
    <property type="entry name" value="CheY-like"/>
    <property type="match status" value="1"/>
</dbReference>
<sequence>MKRPVQILLVEDEPADAELITHALSLTQPPPRCVVVGSGAEALAHLAASPMPPQLVLLDINLPDMHGLELLQQIKRDRTLAALPVVILSSSDALPDIYQSYRDFASSYLVKPDDLGQLTHVMQALCDFWLRTARLAP</sequence>
<feature type="modified residue" description="4-aspartylphosphate" evidence="1">
    <location>
        <position position="59"/>
    </location>
</feature>
<protein>
    <submittedName>
        <fullName evidence="3">Response regulator</fullName>
    </submittedName>
</protein>
<dbReference type="Pfam" id="PF00072">
    <property type="entry name" value="Response_reg"/>
    <property type="match status" value="1"/>
</dbReference>
<feature type="domain" description="Response regulatory" evidence="2">
    <location>
        <begin position="6"/>
        <end position="126"/>
    </location>
</feature>
<evidence type="ECO:0000313" key="3">
    <source>
        <dbReference type="EMBL" id="XBV83516.1"/>
    </source>
</evidence>
<reference evidence="3" key="1">
    <citation type="submission" date="2024-06" db="EMBL/GenBank/DDBJ databases">
        <title>Draft Genome Sequence of Deinococcus sonorensis Type Strain KR-87, a Biofilm Producing Representative of the Genus Deinococcus.</title>
        <authorList>
            <person name="Boren L.S."/>
            <person name="Grosso R.A."/>
            <person name="Hugenberg-Cox A.N."/>
            <person name="Hill J.T.E."/>
            <person name="Albert C.M."/>
            <person name="Tuohy J.M."/>
        </authorList>
    </citation>
    <scope>NUCLEOTIDE SEQUENCE</scope>
    <source>
        <strain evidence="3">KR-87</strain>
        <plasmid evidence="3">pDson04</plasmid>
    </source>
</reference>
<dbReference type="InterPro" id="IPR001789">
    <property type="entry name" value="Sig_transdc_resp-reg_receiver"/>
</dbReference>
<dbReference type="EMBL" id="CP158296">
    <property type="protein sequence ID" value="XBV83516.1"/>
    <property type="molecule type" value="Genomic_DNA"/>
</dbReference>
<keyword evidence="3" id="KW-0614">Plasmid</keyword>
<name>A0AAU7U5B6_9DEIO</name>
<accession>A0AAU7U5B6</accession>
<dbReference type="PANTHER" id="PTHR44520:SF2">
    <property type="entry name" value="RESPONSE REGULATOR RCP1"/>
    <property type="match status" value="1"/>
</dbReference>
<dbReference type="PROSITE" id="PS50110">
    <property type="entry name" value="RESPONSE_REGULATORY"/>
    <property type="match status" value="1"/>
</dbReference>
<dbReference type="InterPro" id="IPR052893">
    <property type="entry name" value="TCS_response_regulator"/>
</dbReference>
<evidence type="ECO:0000259" key="2">
    <source>
        <dbReference type="PROSITE" id="PS50110"/>
    </source>
</evidence>
<gene>
    <name evidence="3" type="ORF">ABOD76_00660</name>
</gene>
<evidence type="ECO:0000256" key="1">
    <source>
        <dbReference type="PROSITE-ProRule" id="PRU00169"/>
    </source>
</evidence>